<reference evidence="1" key="1">
    <citation type="submission" date="2022-11" db="EMBL/GenBank/DDBJ databases">
        <title>Lysinibacillus irui.</title>
        <authorList>
            <person name="Akintayo S.O."/>
        </authorList>
    </citation>
    <scope>NUCLEOTIDE SEQUENCE</scope>
    <source>
        <strain evidence="1">IRB4-01</strain>
        <plasmid evidence="1">unnamed</plasmid>
    </source>
</reference>
<evidence type="ECO:0000313" key="1">
    <source>
        <dbReference type="EMBL" id="WDV09239.1"/>
    </source>
</evidence>
<gene>
    <name evidence="1" type="ORF">OU989_23410</name>
</gene>
<accession>A0AAJ5RU45</accession>
<dbReference type="RefSeq" id="WP_274797459.1">
    <property type="nucleotide sequence ID" value="NZ_CP113528.1"/>
</dbReference>
<dbReference type="KEGG" id="liu:OU989_23410"/>
<dbReference type="Proteomes" id="UP001219585">
    <property type="component" value="Plasmid unnamed"/>
</dbReference>
<dbReference type="AlphaFoldDB" id="A0AAJ5RU45"/>
<organism evidence="1 2">
    <name type="scientific">Lysinibacillus irui</name>
    <dbReference type="NCBI Taxonomy" id="2998077"/>
    <lineage>
        <taxon>Bacteria</taxon>
        <taxon>Bacillati</taxon>
        <taxon>Bacillota</taxon>
        <taxon>Bacilli</taxon>
        <taxon>Bacillales</taxon>
        <taxon>Bacillaceae</taxon>
        <taxon>Lysinibacillus</taxon>
    </lineage>
</organism>
<proteinExistence type="predicted"/>
<name>A0AAJ5RU45_9BACI</name>
<evidence type="ECO:0000313" key="2">
    <source>
        <dbReference type="Proteomes" id="UP001219585"/>
    </source>
</evidence>
<keyword evidence="1" id="KW-0614">Plasmid</keyword>
<dbReference type="EMBL" id="CP113528">
    <property type="protein sequence ID" value="WDV09239.1"/>
    <property type="molecule type" value="Genomic_DNA"/>
</dbReference>
<protein>
    <submittedName>
        <fullName evidence="1">Uncharacterized protein</fullName>
    </submittedName>
</protein>
<sequence length="361" mass="41400">MKVVTTISENNSVNVKRYENNVCVGERNIRLVDYCRGMMKPLPIGAIFEHLSTETSELEEYLKELNEPKNFNEFLTMLLKNLSASWYQDNPILLEVLAIVISKLNTISVDNPNIVNFLTAVTHKVNEIPLGDNLGTLVIEILKRFLRENSNKELEQKKVQIFEAIISTLSSEQKDELQNVISQLTPHMDDEWFKQMIEKSTAIKQKITYFSGSLPPGLSYMGVNTLGTSYVYEVPKSKFRVKYHGAPIEDVGHPRLLAIYKLKNEEQVSSMKLVAVKENEEIHDLMDVYHYPYSHVFSDGKVCWYEYGNFKKSDLPQMANLFLSTSNSNHGVDCLKLYKENEGKDFDDSKLKPLGKLKELL</sequence>
<geneLocation type="plasmid" evidence="1 2">
    <name>unnamed</name>
</geneLocation>